<feature type="region of interest" description="Disordered" evidence="2">
    <location>
        <begin position="1207"/>
        <end position="1245"/>
    </location>
</feature>
<evidence type="ECO:0000313" key="3">
    <source>
        <dbReference type="EMBL" id="VDC62212.1"/>
    </source>
</evidence>
<feature type="region of interest" description="Disordered" evidence="2">
    <location>
        <begin position="1315"/>
        <end position="1341"/>
    </location>
</feature>
<keyword evidence="1" id="KW-0853">WD repeat</keyword>
<organism evidence="3">
    <name type="scientific">Brassica campestris</name>
    <name type="common">Field mustard</name>
    <dbReference type="NCBI Taxonomy" id="3711"/>
    <lineage>
        <taxon>Eukaryota</taxon>
        <taxon>Viridiplantae</taxon>
        <taxon>Streptophyta</taxon>
        <taxon>Embryophyta</taxon>
        <taxon>Tracheophyta</taxon>
        <taxon>Spermatophyta</taxon>
        <taxon>Magnoliopsida</taxon>
        <taxon>eudicotyledons</taxon>
        <taxon>Gunneridae</taxon>
        <taxon>Pentapetalae</taxon>
        <taxon>rosids</taxon>
        <taxon>malvids</taxon>
        <taxon>Brassicales</taxon>
        <taxon>Brassicaceae</taxon>
        <taxon>Brassiceae</taxon>
        <taxon>Brassica</taxon>
    </lineage>
</organism>
<protein>
    <submittedName>
        <fullName evidence="3">Uncharacterized protein</fullName>
    </submittedName>
</protein>
<feature type="compositionally biased region" description="Low complexity" evidence="2">
    <location>
        <begin position="1315"/>
        <end position="1326"/>
    </location>
</feature>
<accession>A0A3P5Y3Y7</accession>
<dbReference type="GO" id="GO:0000045">
    <property type="term" value="P:autophagosome assembly"/>
    <property type="evidence" value="ECO:0007669"/>
    <property type="project" value="InterPro"/>
</dbReference>
<feature type="region of interest" description="Disordered" evidence="2">
    <location>
        <begin position="1353"/>
        <end position="1418"/>
    </location>
</feature>
<dbReference type="PANTHER" id="PTHR19878:SF17">
    <property type="entry name" value="TRANSDUCIN_WD40 REPEAT-LIKE SUPERFAMILY PROTEIN"/>
    <property type="match status" value="1"/>
</dbReference>
<dbReference type="PROSITE" id="PS50082">
    <property type="entry name" value="WD_REPEATS_2"/>
    <property type="match status" value="1"/>
</dbReference>
<dbReference type="EMBL" id="LR031568">
    <property type="protein sequence ID" value="VDC62212.1"/>
    <property type="molecule type" value="Genomic_DNA"/>
</dbReference>
<dbReference type="InterPro" id="IPR036322">
    <property type="entry name" value="WD40_repeat_dom_sf"/>
</dbReference>
<dbReference type="Gene3D" id="2.130.10.10">
    <property type="entry name" value="YVTN repeat-like/Quinoprotein amine dehydrogenase"/>
    <property type="match status" value="1"/>
</dbReference>
<dbReference type="InterPro" id="IPR045160">
    <property type="entry name" value="ATG16"/>
</dbReference>
<evidence type="ECO:0000256" key="1">
    <source>
        <dbReference type="PROSITE-ProRule" id="PRU00221"/>
    </source>
</evidence>
<name>A0A3P5Y3Y7_BRACM</name>
<dbReference type="InterPro" id="IPR001680">
    <property type="entry name" value="WD40_rpt"/>
</dbReference>
<feature type="compositionally biased region" description="Polar residues" evidence="2">
    <location>
        <begin position="1361"/>
        <end position="1377"/>
    </location>
</feature>
<dbReference type="SUPFAM" id="SSF50978">
    <property type="entry name" value="WD40 repeat-like"/>
    <property type="match status" value="1"/>
</dbReference>
<proteinExistence type="predicted"/>
<reference evidence="3" key="1">
    <citation type="submission" date="2018-11" db="EMBL/GenBank/DDBJ databases">
        <authorList>
            <consortium name="Genoscope - CEA"/>
            <person name="William W."/>
        </authorList>
    </citation>
    <scope>NUCLEOTIDE SEQUENCE</scope>
</reference>
<evidence type="ECO:0000256" key="2">
    <source>
        <dbReference type="SAM" id="MobiDB-lite"/>
    </source>
</evidence>
<sequence length="1640" mass="178723">MEWATVQHLDLRHVGRGVSKPLQPHTAAFHPTQAVIAVAVGSHIMEFDALTGCKIASIDIGSPAVKMLYSPTSSNAVVAILEDCTIRSCDFETEQTCVLHSPEKRSEHISSDTEVHLAVTPLQPVVFFGFPKRMSVTVVGTVEGGRAPTKIKTDLKKPIVNIACHPRLPVLYVAYAEGLIRAYNIHTYAVHYTLQLDNTIKLIGASAFAFHPTLEWIFVGDRRGTLLAWDVSTERPNMIGITQVGSQPITSISWLPMLRVLVTVSKDGSLQVWKTRVIINPNRPSTQTNFFEPAAMESIDIPRILSQQGGEAVYPLPRIKTLEVHTKLNLAALIFANMAGNENTQNRAAQTREGRKQLFAVLQSARGSSASVLKEKLSSMGSSGILAEHQLQALLQEQHHKGQNQLTISDIARKAFLYSHFMEGHAKTAPISRLPLITVMDTKDQLKDIPVCQPFHLELNFFNKPNRVLHYPVRAFYIEGLNLMAHNLCSGTDSIYKKLYTSIPANVEYHSKQIVYSRKRNLFLVVYEFSGATNEVVLYWENTGSQLPNSKGSTAKGCDAAFIGPNDDQFVILDEDKTGLSMYILPKLTTIEENEKNLLSEENQTKEENPSAIQGPQQFLFETEVDRVFSTPIESTLMFACNGTQLGLAKLFQGYRLSASDGHYISTQGEGRKSIRLKKHEIALQKKILTSPVSAVVFLHYPFMWSASSQFSLEMELTRDVQWQETPRGYVAGVLTTQRVLMVSADFDILASTLTSANFRSLLWVGPALLFSTTTAVCLLGWDGKVRTILSISTPYAALVGALNDRLLLANPTDISPKQKKGIEIKCCLVGLLEPLLIGFSTMQQTFQQKLDLSEILYQITTRFDSLRITPRSLDILASSPPVCGDLAVSLAQAGPQFNQVLRCTYGIKALRFSTALSVLKDEFLRSRDYPKCPPTSLLFQRFRQLGYACIKYGQFDYAKETFEVIGDNESLLDLFICHLNPSAMRRLAQKLEEESGDPELRRYCERILRARSTGWTQGIFANFAAESMVPKGPEWGGGNWDIKTPTDMKSIPQWELAGEVMPYMKSDDGTIPSIVADHIGVYLGCVKGRVNVVEIKEDSLVSKPGGLLSSLGKPLSDKPLALPAGESSSLMGLESLGKQNVADEQAKAAEEFKKTMYGAAGDGSSSDEEGVPKTKKLQIRIREKPTSTTVDVNKLKEATRTFKLGDGLGLPMSRTKSTSAGSQDLGEMLSQPSPSTTAPVSASAPVDPFAMSSWTQPPQPMSQPAPSGSTGMVAGPIPEDFFQNTIPSVEVAKTLLPAGTYLSKMDQIAQAAKNAPNQANNPTQPDIGLPGGGVPPTTQQPGVPYQTVGLPDGGVPPQFPGQTQGMPQLPGQTQGAPQVPVYSQPLDLSVLGVPNTESGKPPGQPTSPPASVRPGQVPRGAAAPLCFKTGLAHLEQNQLPDALSCFDEAFLALAKDQSRGADIKAQATICAQYKIAVTLLREILRLQRVQGASALSAKDEMARLSRHLASLPLLAKHRINCIRTAIKRNMEVQNYGYSKQMLELLLSKAPASKQEELRGLVDLCVQRGTSNKSIDPLEDPSQLCSATLSRLSTIGYDVCDLCGAKFAALSSPGCIICGMGSIKRSDALAGPAPVSTPFG</sequence>
<dbReference type="FunFam" id="2.130.10.10:FF:000704">
    <property type="entry name" value="Transducin/WD40 repeat-like superfamily protein"/>
    <property type="match status" value="1"/>
</dbReference>
<dbReference type="InterPro" id="IPR015943">
    <property type="entry name" value="WD40/YVTN_repeat-like_dom_sf"/>
</dbReference>
<feature type="repeat" description="WD" evidence="1">
    <location>
        <begin position="242"/>
        <end position="276"/>
    </location>
</feature>
<dbReference type="PANTHER" id="PTHR19878">
    <property type="entry name" value="AUTOPHAGY PROTEIN 16-LIKE"/>
    <property type="match status" value="1"/>
</dbReference>
<dbReference type="SMART" id="SM00320">
    <property type="entry name" value="WD40"/>
    <property type="match status" value="4"/>
</dbReference>
<feature type="compositionally biased region" description="Low complexity" evidence="2">
    <location>
        <begin position="1233"/>
        <end position="1245"/>
    </location>
</feature>
<gene>
    <name evidence="3" type="ORF">BRAA09T39823Z</name>
</gene>